<evidence type="ECO:0000259" key="2">
    <source>
        <dbReference type="Pfam" id="PF06985"/>
    </source>
</evidence>
<evidence type="ECO:0000313" key="4">
    <source>
        <dbReference type="Proteomes" id="UP000664132"/>
    </source>
</evidence>
<name>A0A8H7T5L9_9HELO</name>
<reference evidence="3" key="1">
    <citation type="submission" date="2021-02" db="EMBL/GenBank/DDBJ databases">
        <title>Genome sequence Cadophora malorum strain M34.</title>
        <authorList>
            <person name="Stefanovic E."/>
            <person name="Vu D."/>
            <person name="Scully C."/>
            <person name="Dijksterhuis J."/>
            <person name="Roader J."/>
            <person name="Houbraken J."/>
        </authorList>
    </citation>
    <scope>NUCLEOTIDE SEQUENCE</scope>
    <source>
        <strain evidence="3">M34</strain>
    </source>
</reference>
<sequence length="773" mass="87042">MSQPHTKELLCEQCSTLDYSPYRYRDLSGSEQNTVDDSENGSEPTECKRDISARYQFRDALPRYEVYRPQDIASRKDTCALCSMITKHMAKNAVEDDEQIEVYTARFCDSFDENGAGHKTVRLYVLANPPVAPFFGPIDAYQVESSRKKSRHILELQECCTDIPLADDEASENLSAPNTRLSGRLVGPKVNLHLVSKWVKLCETRHNDGQKHACNSSIFPASFSQSLKSLMVIDVTNMCIVDAPTQCRYVTLSYCWGTMPVLKHLRQNSRLLRTTRALSSLTVPATIKDAITVVKGIGERYLWVDALCIIQDDPISQKAQLVQMGLVYALAAFTIVAGCGGNAGSGLPGVGASPRHIGQQVLKLESKTLLEVVTGNDYYSGLKSSDWITRAWTLQEKLLSKKLLIFTDQHVYWSCWNSTWMEEIALEDVFSVNFQHQPLNVGAEGGSFSELEDYEENLNSIRTSDRQPLNCSDLYREFVNAYQARKLSYKADILNAFSGLCQALSAIDGEQYHWGLPTSHFNESLCWWIRGGGSRNHASYPHDGPELPAVRFPSWTWAAWHGSSGRPWISWLSDSAEESRPRDIPVTIYACEINGHMKRITEVHVDASVELAEPIYTEVGLLTNPREVPDIDNPALVNTGHLHFWSTTAKLYVRQNEPVEPQYGWSSQHLYSILAFEPEEYSLLLDTSSTVMFRETDVMVDLPEGRPHTTGGADRYNVAVLDFVVISSLKPRSVSCLIVQWDKGVAYRIGLAYFERKAWGNIRTRQWKKVVLG</sequence>
<protein>
    <recommendedName>
        <fullName evidence="2">Heterokaryon incompatibility domain-containing protein</fullName>
    </recommendedName>
</protein>
<dbReference type="PANTHER" id="PTHR33112">
    <property type="entry name" value="DOMAIN PROTEIN, PUTATIVE-RELATED"/>
    <property type="match status" value="1"/>
</dbReference>
<dbReference type="EMBL" id="JAFJYH010000316">
    <property type="protein sequence ID" value="KAG4413401.1"/>
    <property type="molecule type" value="Genomic_DNA"/>
</dbReference>
<dbReference type="InterPro" id="IPR010730">
    <property type="entry name" value="HET"/>
</dbReference>
<dbReference type="Pfam" id="PF06985">
    <property type="entry name" value="HET"/>
    <property type="match status" value="1"/>
</dbReference>
<gene>
    <name evidence="3" type="ORF">IFR04_013460</name>
</gene>
<dbReference type="PANTHER" id="PTHR33112:SF12">
    <property type="entry name" value="HETEROKARYON INCOMPATIBILITY DOMAIN-CONTAINING PROTEIN"/>
    <property type="match status" value="1"/>
</dbReference>
<dbReference type="OrthoDB" id="2958217at2759"/>
<dbReference type="Proteomes" id="UP000664132">
    <property type="component" value="Unassembled WGS sequence"/>
</dbReference>
<evidence type="ECO:0000256" key="1">
    <source>
        <dbReference type="SAM" id="MobiDB-lite"/>
    </source>
</evidence>
<proteinExistence type="predicted"/>
<feature type="domain" description="Heterokaryon incompatibility" evidence="2">
    <location>
        <begin position="249"/>
        <end position="396"/>
    </location>
</feature>
<dbReference type="AlphaFoldDB" id="A0A8H7T5L9"/>
<evidence type="ECO:0000313" key="3">
    <source>
        <dbReference type="EMBL" id="KAG4413401.1"/>
    </source>
</evidence>
<organism evidence="3 4">
    <name type="scientific">Cadophora malorum</name>
    <dbReference type="NCBI Taxonomy" id="108018"/>
    <lineage>
        <taxon>Eukaryota</taxon>
        <taxon>Fungi</taxon>
        <taxon>Dikarya</taxon>
        <taxon>Ascomycota</taxon>
        <taxon>Pezizomycotina</taxon>
        <taxon>Leotiomycetes</taxon>
        <taxon>Helotiales</taxon>
        <taxon>Ploettnerulaceae</taxon>
        <taxon>Cadophora</taxon>
    </lineage>
</organism>
<accession>A0A8H7T5L9</accession>
<feature type="region of interest" description="Disordered" evidence="1">
    <location>
        <begin position="27"/>
        <end position="46"/>
    </location>
</feature>
<comment type="caution">
    <text evidence="3">The sequence shown here is derived from an EMBL/GenBank/DDBJ whole genome shotgun (WGS) entry which is preliminary data.</text>
</comment>
<keyword evidence="4" id="KW-1185">Reference proteome</keyword>